<dbReference type="GO" id="GO:0004672">
    <property type="term" value="F:protein kinase activity"/>
    <property type="evidence" value="ECO:0007669"/>
    <property type="project" value="InterPro"/>
</dbReference>
<dbReference type="InterPro" id="IPR050154">
    <property type="entry name" value="UbiB_kinase"/>
</dbReference>
<dbReference type="Pfam" id="PF03109">
    <property type="entry name" value="ABC1"/>
    <property type="match status" value="1"/>
</dbReference>
<name>A0A0B6WWH0_9BACT</name>
<keyword evidence="4" id="KW-1185">Reference proteome</keyword>
<reference evidence="3 4" key="2">
    <citation type="submission" date="2015-01" db="EMBL/GenBank/DDBJ databases">
        <title>Complete genome sequence of Pyrinomonas methylaliphatogenes type strain K22T.</title>
        <authorList>
            <person name="Lee K.C.Y."/>
            <person name="Power J.F."/>
            <person name="Dunfield P.F."/>
            <person name="Morgan X.C."/>
            <person name="Huttenhower C."/>
            <person name="Stott M.B."/>
        </authorList>
    </citation>
    <scope>NUCLEOTIDE SEQUENCE [LARGE SCALE GENOMIC DNA]</scope>
    <source>
        <strain evidence="3 4">K22</strain>
    </source>
</reference>
<comment type="similarity">
    <text evidence="1">Belongs to the protein kinase superfamily. ADCK protein kinase family.</text>
</comment>
<feature type="domain" description="Protein kinase" evidence="2">
    <location>
        <begin position="212"/>
        <end position="562"/>
    </location>
</feature>
<dbReference type="PROSITE" id="PS50011">
    <property type="entry name" value="PROTEIN_KINASE_DOM"/>
    <property type="match status" value="1"/>
</dbReference>
<dbReference type="RefSeq" id="WP_060635256.1">
    <property type="nucleotide sequence ID" value="NZ_CBXV010000002.1"/>
</dbReference>
<dbReference type="PANTHER" id="PTHR10566:SF113">
    <property type="entry name" value="PROTEIN ACTIVITY OF BC1 COMPLEX KINASE 7, CHLOROPLASTIC"/>
    <property type="match status" value="1"/>
</dbReference>
<dbReference type="InterPro" id="IPR000719">
    <property type="entry name" value="Prot_kinase_dom"/>
</dbReference>
<sequence length="564" mass="65312">MLELAKGKDLLAPSANGDGRSSVPTVGHNGHAAERAERAIARALAARSGPRAWWRAVRILWTLGWLALYLFLDSYDVRARYSQRLTTRLHAEARARGRIAVFKSWARSFGRRVADLVIRIARFLIFRGPDGSPRKEARLERQARWLKNELIALGPTFIKIGQALGTRADLLPLAYIREFETLQDQVPPFSSAEAYATIERELGRPLFRAYAEIEAEPLAAASLGQVYRARLHTGEEVAVKVQRPHLEETIGFDIAVLRWIVRWLARYPHFSENADWSGMLDEFTRTIFDEMDYVREAHNADRFRANFESWRAVYVPKIYWTHTTHRVLTMEFIRGTKVTDLEALRARHISPVKVNRLLVRTYLKQLLEDGFFHADPHPGNLLVMEDGRLAFFDFGMTGRIAPKLQSMMVDAFFHVINREISELANDLFKLEFLKPGYDPETIRPVIERLFEKHLNLKLGEVNFKELTYELADVVYAYPFRLPSNFTYIMRALMTLEGIGLVTDPEFNFFDTAKPYAKELVLRREGRELRRMLFDKALRRNGDGRIEWDRVWKLAKWAAKTYLAK</sequence>
<dbReference type="CDD" id="cd05121">
    <property type="entry name" value="ABC1_ADCK3-like"/>
    <property type="match status" value="1"/>
</dbReference>
<dbReference type="Gene3D" id="1.10.510.10">
    <property type="entry name" value="Transferase(Phosphotransferase) domain 1"/>
    <property type="match status" value="1"/>
</dbReference>
<keyword evidence="3" id="KW-0418">Kinase</keyword>
<keyword evidence="3" id="KW-0808">Transferase</keyword>
<protein>
    <submittedName>
        <fullName evidence="3">Predicted unusual protein kinase</fullName>
    </submittedName>
</protein>
<dbReference type="InterPro" id="IPR011009">
    <property type="entry name" value="Kinase-like_dom_sf"/>
</dbReference>
<dbReference type="SUPFAM" id="SSF56112">
    <property type="entry name" value="Protein kinase-like (PK-like)"/>
    <property type="match status" value="1"/>
</dbReference>
<dbReference type="Proteomes" id="UP000031518">
    <property type="component" value="Unassembled WGS sequence"/>
</dbReference>
<dbReference type="EMBL" id="CBXV010000002">
    <property type="protein sequence ID" value="CDM64515.1"/>
    <property type="molecule type" value="Genomic_DNA"/>
</dbReference>
<dbReference type="InterPro" id="IPR004147">
    <property type="entry name" value="ABC1_dom"/>
</dbReference>
<reference evidence="3 4" key="1">
    <citation type="submission" date="2013-12" db="EMBL/GenBank/DDBJ databases">
        <authorList>
            <person name="Stott M."/>
        </authorList>
    </citation>
    <scope>NUCLEOTIDE SEQUENCE [LARGE SCALE GENOMIC DNA]</scope>
    <source>
        <strain evidence="3 4">K22</strain>
    </source>
</reference>
<evidence type="ECO:0000313" key="4">
    <source>
        <dbReference type="Proteomes" id="UP000031518"/>
    </source>
</evidence>
<gene>
    <name evidence="3" type="ORF">PYK22_00509</name>
</gene>
<evidence type="ECO:0000313" key="3">
    <source>
        <dbReference type="EMBL" id="CDM64515.1"/>
    </source>
</evidence>
<proteinExistence type="inferred from homology"/>
<dbReference type="GO" id="GO:0005524">
    <property type="term" value="F:ATP binding"/>
    <property type="evidence" value="ECO:0007669"/>
    <property type="project" value="InterPro"/>
</dbReference>
<evidence type="ECO:0000256" key="1">
    <source>
        <dbReference type="ARBA" id="ARBA00009670"/>
    </source>
</evidence>
<accession>A0A0B6WWH0</accession>
<dbReference type="OrthoDB" id="9795390at2"/>
<evidence type="ECO:0000259" key="2">
    <source>
        <dbReference type="PROSITE" id="PS50011"/>
    </source>
</evidence>
<dbReference type="PANTHER" id="PTHR10566">
    <property type="entry name" value="CHAPERONE-ACTIVITY OF BC1 COMPLEX CABC1 -RELATED"/>
    <property type="match status" value="1"/>
</dbReference>
<dbReference type="STRING" id="454194.PYK22_00509"/>
<dbReference type="AlphaFoldDB" id="A0A0B6WWH0"/>
<organism evidence="3 4">
    <name type="scientific">Pyrinomonas methylaliphatogenes</name>
    <dbReference type="NCBI Taxonomy" id="454194"/>
    <lineage>
        <taxon>Bacteria</taxon>
        <taxon>Pseudomonadati</taxon>
        <taxon>Acidobacteriota</taxon>
        <taxon>Blastocatellia</taxon>
        <taxon>Blastocatellales</taxon>
        <taxon>Pyrinomonadaceae</taxon>
        <taxon>Pyrinomonas</taxon>
    </lineage>
</organism>